<protein>
    <submittedName>
        <fullName evidence="3">Unannotated protein</fullName>
    </submittedName>
</protein>
<dbReference type="PANTHER" id="PTHR12835:SF5">
    <property type="entry name" value="BIOTIN--PROTEIN LIGASE"/>
    <property type="match status" value="1"/>
</dbReference>
<dbReference type="NCBIfam" id="TIGR00121">
    <property type="entry name" value="birA_ligase"/>
    <property type="match status" value="1"/>
</dbReference>
<dbReference type="Pfam" id="PF03099">
    <property type="entry name" value="BPL_LplA_LipB"/>
    <property type="match status" value="1"/>
</dbReference>
<dbReference type="InterPro" id="IPR004143">
    <property type="entry name" value="BPL_LPL_catalytic"/>
</dbReference>
<dbReference type="CDD" id="cd16442">
    <property type="entry name" value="BPL"/>
    <property type="match status" value="1"/>
</dbReference>
<accession>A0A6J7VPK7</accession>
<dbReference type="InterPro" id="IPR004408">
    <property type="entry name" value="Biotin_CoA_COase_ligase"/>
</dbReference>
<dbReference type="PANTHER" id="PTHR12835">
    <property type="entry name" value="BIOTIN PROTEIN LIGASE"/>
    <property type="match status" value="1"/>
</dbReference>
<dbReference type="Pfam" id="PF02237">
    <property type="entry name" value="BPL_C"/>
    <property type="match status" value="1"/>
</dbReference>
<dbReference type="InterPro" id="IPR045864">
    <property type="entry name" value="aa-tRNA-synth_II/BPL/LPL"/>
</dbReference>
<dbReference type="GO" id="GO:0005737">
    <property type="term" value="C:cytoplasm"/>
    <property type="evidence" value="ECO:0007669"/>
    <property type="project" value="TreeGrafter"/>
</dbReference>
<gene>
    <name evidence="3" type="ORF">UFOPK4410_00044</name>
</gene>
<sequence>MLSAALDNSLINATVGRYWRVSVVELTGSTQSDLVTSARTGTAEAGDVIVANYQSVGRGRLTRNFDAPSGSALLFSLYIQPQRSVEDWGYIPLLAGTSVARVLSDFGAKLKWPNDVLIKDKKVAGLIAEVVDDGIVIGIGINVGMQVHQLPVPTATSLLIEGARAITRNQLLVEFLNDFEEKFFAWDGGSDDVRGEYLNLSATVGREVRVEYPDGKSESGLAVSISSTGELVLASGVHVQAGDIVHLR</sequence>
<organism evidence="3">
    <name type="scientific">freshwater metagenome</name>
    <dbReference type="NCBI Taxonomy" id="449393"/>
    <lineage>
        <taxon>unclassified sequences</taxon>
        <taxon>metagenomes</taxon>
        <taxon>ecological metagenomes</taxon>
    </lineage>
</organism>
<dbReference type="Gene3D" id="3.30.930.10">
    <property type="entry name" value="Bira Bifunctional Protein, Domain 2"/>
    <property type="match status" value="1"/>
</dbReference>
<evidence type="ECO:0000256" key="1">
    <source>
        <dbReference type="ARBA" id="ARBA00022598"/>
    </source>
</evidence>
<proteinExistence type="predicted"/>
<feature type="domain" description="BPL/LPL catalytic" evidence="2">
    <location>
        <begin position="10"/>
        <end position="187"/>
    </location>
</feature>
<keyword evidence="1" id="KW-0436">Ligase</keyword>
<name>A0A6J7VPK7_9ZZZZ</name>
<reference evidence="3" key="1">
    <citation type="submission" date="2020-05" db="EMBL/GenBank/DDBJ databases">
        <authorList>
            <person name="Chiriac C."/>
            <person name="Salcher M."/>
            <person name="Ghai R."/>
            <person name="Kavagutti S V."/>
        </authorList>
    </citation>
    <scope>NUCLEOTIDE SEQUENCE</scope>
</reference>
<dbReference type="InterPro" id="IPR003142">
    <property type="entry name" value="BPL_C"/>
</dbReference>
<evidence type="ECO:0000313" key="3">
    <source>
        <dbReference type="EMBL" id="CAB5102807.1"/>
    </source>
</evidence>
<evidence type="ECO:0000259" key="2">
    <source>
        <dbReference type="PROSITE" id="PS51733"/>
    </source>
</evidence>
<dbReference type="SUPFAM" id="SSF55681">
    <property type="entry name" value="Class II aaRS and biotin synthetases"/>
    <property type="match status" value="1"/>
</dbReference>
<dbReference type="GO" id="GO:0004077">
    <property type="term" value="F:biotin--[biotin carboxyl-carrier protein] ligase activity"/>
    <property type="evidence" value="ECO:0007669"/>
    <property type="project" value="InterPro"/>
</dbReference>
<dbReference type="PROSITE" id="PS51733">
    <property type="entry name" value="BPL_LPL_CATALYTIC"/>
    <property type="match status" value="1"/>
</dbReference>
<dbReference type="EMBL" id="CAFBRV010000002">
    <property type="protein sequence ID" value="CAB5102807.1"/>
    <property type="molecule type" value="Genomic_DNA"/>
</dbReference>
<dbReference type="Gene3D" id="2.30.30.100">
    <property type="match status" value="1"/>
</dbReference>
<dbReference type="AlphaFoldDB" id="A0A6J7VPK7"/>